<dbReference type="Gene3D" id="1.10.260.40">
    <property type="entry name" value="lambda repressor-like DNA-binding domains"/>
    <property type="match status" value="1"/>
</dbReference>
<gene>
    <name evidence="6" type="ORF">FFV09_23265</name>
</gene>
<dbReference type="AlphaFoldDB" id="A0A4Y6V5F6"/>
<evidence type="ECO:0000313" key="6">
    <source>
        <dbReference type="EMBL" id="QDH23525.1"/>
    </source>
</evidence>
<evidence type="ECO:0000256" key="4">
    <source>
        <dbReference type="SAM" id="MobiDB-lite"/>
    </source>
</evidence>
<dbReference type="SUPFAM" id="SSF47413">
    <property type="entry name" value="lambda repressor-like DNA-binding domains"/>
    <property type="match status" value="1"/>
</dbReference>
<dbReference type="OrthoDB" id="2547974at2"/>
<feature type="region of interest" description="Disordered" evidence="4">
    <location>
        <begin position="331"/>
        <end position="351"/>
    </location>
</feature>
<dbReference type="InterPro" id="IPR010982">
    <property type="entry name" value="Lambda_DNA-bd_dom_sf"/>
</dbReference>
<keyword evidence="2" id="KW-0238">DNA-binding</keyword>
<evidence type="ECO:0000259" key="5">
    <source>
        <dbReference type="PROSITE" id="PS50932"/>
    </source>
</evidence>
<dbReference type="PROSITE" id="PS50932">
    <property type="entry name" value="HTH_LACI_2"/>
    <property type="match status" value="1"/>
</dbReference>
<dbReference type="SMART" id="SM00354">
    <property type="entry name" value="HTH_LACI"/>
    <property type="match status" value="1"/>
</dbReference>
<sequence length="351" mass="37807">MTSKSTGSKRITSQDVAKLAGVSRSVVSAVLNGTPGIGVSERTRENVLSAIRELDYHVDARARGMKTGRSMTLAAFGDTAHPLFMRLLEGMQRAGEAAGYHLLLSSPGRGRPGEARSELLELYQQRRIDGIVTLDDTSYADAQWAQAVREVGVPYVSVEGYAEAEGIHSVHADYRGSMETALDYLRANDPGLGAAPEYAEVFSASHGGRVNEAERQRRQGYEDGCRKHGWEPVVSRHRQQGGRVDWADWCRQRSQRKPAPPVLVNWSSAVPDLYRAARACGLSVGGDLRVMAADNTIQGDVLSVPTLSCVEIPYADMGEAAVANVLRQAGGEAGPPSKLRLPAVLKPGESA</sequence>
<proteinExistence type="predicted"/>
<dbReference type="PANTHER" id="PTHR30146">
    <property type="entry name" value="LACI-RELATED TRANSCRIPTIONAL REPRESSOR"/>
    <property type="match status" value="1"/>
</dbReference>
<dbReference type="InterPro" id="IPR000843">
    <property type="entry name" value="HTH_LacI"/>
</dbReference>
<name>A0A4Y6V5F6_SACBS</name>
<keyword evidence="1" id="KW-0805">Transcription regulation</keyword>
<accession>A0A4Y6V5F6</accession>
<feature type="domain" description="HTH lacI-type" evidence="5">
    <location>
        <begin position="11"/>
        <end position="67"/>
    </location>
</feature>
<evidence type="ECO:0000256" key="3">
    <source>
        <dbReference type="ARBA" id="ARBA00023163"/>
    </source>
</evidence>
<dbReference type="Proteomes" id="UP000316968">
    <property type="component" value="Chromosome"/>
</dbReference>
<dbReference type="SUPFAM" id="SSF53822">
    <property type="entry name" value="Periplasmic binding protein-like I"/>
    <property type="match status" value="1"/>
</dbReference>
<dbReference type="KEGG" id="saca:FFV09_23265"/>
<dbReference type="CDD" id="cd06267">
    <property type="entry name" value="PBP1_LacI_sugar_binding-like"/>
    <property type="match status" value="1"/>
</dbReference>
<dbReference type="EMBL" id="CP041217">
    <property type="protein sequence ID" value="QDH23525.1"/>
    <property type="molecule type" value="Genomic_DNA"/>
</dbReference>
<evidence type="ECO:0000313" key="7">
    <source>
        <dbReference type="Proteomes" id="UP000316968"/>
    </source>
</evidence>
<evidence type="ECO:0000256" key="2">
    <source>
        <dbReference type="ARBA" id="ARBA00023125"/>
    </source>
</evidence>
<dbReference type="Pfam" id="PF00356">
    <property type="entry name" value="LacI"/>
    <property type="match status" value="1"/>
</dbReference>
<evidence type="ECO:0000256" key="1">
    <source>
        <dbReference type="ARBA" id="ARBA00023015"/>
    </source>
</evidence>
<dbReference type="GO" id="GO:0000976">
    <property type="term" value="F:transcription cis-regulatory region binding"/>
    <property type="evidence" value="ECO:0007669"/>
    <property type="project" value="TreeGrafter"/>
</dbReference>
<dbReference type="CDD" id="cd01392">
    <property type="entry name" value="HTH_LacI"/>
    <property type="match status" value="1"/>
</dbReference>
<protein>
    <submittedName>
        <fullName evidence="6">LacI family transcriptional regulator</fullName>
    </submittedName>
</protein>
<dbReference type="PANTHER" id="PTHR30146:SF109">
    <property type="entry name" value="HTH-TYPE TRANSCRIPTIONAL REGULATOR GALS"/>
    <property type="match status" value="1"/>
</dbReference>
<dbReference type="InterPro" id="IPR046335">
    <property type="entry name" value="LacI/GalR-like_sensor"/>
</dbReference>
<organism evidence="6 7">
    <name type="scientific">Saccharibacillus brassicae</name>
    <dbReference type="NCBI Taxonomy" id="2583377"/>
    <lineage>
        <taxon>Bacteria</taxon>
        <taxon>Bacillati</taxon>
        <taxon>Bacillota</taxon>
        <taxon>Bacilli</taxon>
        <taxon>Bacillales</taxon>
        <taxon>Paenibacillaceae</taxon>
        <taxon>Saccharibacillus</taxon>
    </lineage>
</organism>
<dbReference type="RefSeq" id="WP_141450104.1">
    <property type="nucleotide sequence ID" value="NZ_CP041217.1"/>
</dbReference>
<dbReference type="Pfam" id="PF13377">
    <property type="entry name" value="Peripla_BP_3"/>
    <property type="match status" value="1"/>
</dbReference>
<dbReference type="InterPro" id="IPR028082">
    <property type="entry name" value="Peripla_BP_I"/>
</dbReference>
<reference evidence="6 7" key="1">
    <citation type="submission" date="2019-06" db="EMBL/GenBank/DDBJ databases">
        <title>Saccharibacillus brassicae sp. nov., an endophytic bacterium isolated from Chinese cabbage seeds (Brassica pekinensis).</title>
        <authorList>
            <person name="Jiang L."/>
            <person name="Lee J."/>
            <person name="Kim S.W."/>
        </authorList>
    </citation>
    <scope>NUCLEOTIDE SEQUENCE [LARGE SCALE GENOMIC DNA]</scope>
    <source>
        <strain evidence="7">KCTC 43072 / ATSA2</strain>
    </source>
</reference>
<keyword evidence="7" id="KW-1185">Reference proteome</keyword>
<dbReference type="GO" id="GO:0003700">
    <property type="term" value="F:DNA-binding transcription factor activity"/>
    <property type="evidence" value="ECO:0007669"/>
    <property type="project" value="TreeGrafter"/>
</dbReference>
<keyword evidence="3" id="KW-0804">Transcription</keyword>
<dbReference type="Gene3D" id="3.40.50.2300">
    <property type="match status" value="2"/>
</dbReference>